<protein>
    <submittedName>
        <fullName evidence="2">Uncharacterized protein</fullName>
    </submittedName>
</protein>
<evidence type="ECO:0000313" key="3">
    <source>
        <dbReference type="Proteomes" id="UP000199360"/>
    </source>
</evidence>
<feature type="transmembrane region" description="Helical" evidence="1">
    <location>
        <begin position="36"/>
        <end position="54"/>
    </location>
</feature>
<feature type="transmembrane region" description="Helical" evidence="1">
    <location>
        <begin position="66"/>
        <end position="92"/>
    </location>
</feature>
<dbReference type="AlphaFoldDB" id="A0A1C5IL86"/>
<keyword evidence="1" id="KW-0812">Transmembrane</keyword>
<dbReference type="EMBL" id="FMDM01000006">
    <property type="protein sequence ID" value="SCG58883.1"/>
    <property type="molecule type" value="Genomic_DNA"/>
</dbReference>
<gene>
    <name evidence="2" type="ORF">GA0070213_106123</name>
</gene>
<sequence length="222" mass="23522">MSRATAELHLRRPLLRVLGALRPVHAGYQMRPAILLPLLALAAVAFVLLVIVGAPLGRRGSALPYVLAFVVAAAIALPYPVLTLAAVTWYAYGAGHPMLSVADGEVRGRLRGVWAGEVAAADPTDPSWWDLRLPIAALPGVRVDRDRPGGPLLILDLPSEAAATLLADEDAGTLARHWNERVDSPAAWQVGLYVGRLRRERQLRALLAALGVQGGVQGGAPS</sequence>
<evidence type="ECO:0000313" key="2">
    <source>
        <dbReference type="EMBL" id="SCG58883.1"/>
    </source>
</evidence>
<dbReference type="OrthoDB" id="9842118at2"/>
<name>A0A1C5IL86_9ACTN</name>
<dbReference type="STRING" id="745366.GA0070213_106123"/>
<keyword evidence="3" id="KW-1185">Reference proteome</keyword>
<keyword evidence="1" id="KW-1133">Transmembrane helix</keyword>
<accession>A0A1C5IL86</accession>
<proteinExistence type="predicted"/>
<keyword evidence="1" id="KW-0472">Membrane</keyword>
<reference evidence="3" key="1">
    <citation type="submission" date="2016-06" db="EMBL/GenBank/DDBJ databases">
        <authorList>
            <person name="Varghese N."/>
            <person name="Submissions Spin"/>
        </authorList>
    </citation>
    <scope>NUCLEOTIDE SEQUENCE [LARGE SCALE GENOMIC DNA]</scope>
    <source>
        <strain evidence="3">DSM 45647</strain>
    </source>
</reference>
<evidence type="ECO:0000256" key="1">
    <source>
        <dbReference type="SAM" id="Phobius"/>
    </source>
</evidence>
<dbReference type="Proteomes" id="UP000199360">
    <property type="component" value="Unassembled WGS sequence"/>
</dbReference>
<dbReference type="RefSeq" id="WP_091062681.1">
    <property type="nucleotide sequence ID" value="NZ_FMDM01000006.1"/>
</dbReference>
<organism evidence="2 3">
    <name type="scientific">Micromonospora humi</name>
    <dbReference type="NCBI Taxonomy" id="745366"/>
    <lineage>
        <taxon>Bacteria</taxon>
        <taxon>Bacillati</taxon>
        <taxon>Actinomycetota</taxon>
        <taxon>Actinomycetes</taxon>
        <taxon>Micromonosporales</taxon>
        <taxon>Micromonosporaceae</taxon>
        <taxon>Micromonospora</taxon>
    </lineage>
</organism>